<evidence type="ECO:0000256" key="4">
    <source>
        <dbReference type="ARBA" id="ARBA00023125"/>
    </source>
</evidence>
<dbReference type="PANTHER" id="PTHR36206:SF12">
    <property type="entry name" value="ASPERCRYPTIN BIOSYNTHESIS CLUSTER-SPECIFIC TRANSCRIPTION REGULATOR ATNN-RELATED"/>
    <property type="match status" value="1"/>
</dbReference>
<keyword evidence="6" id="KW-0539">Nucleus</keyword>
<keyword evidence="4" id="KW-0238">DNA-binding</keyword>
<evidence type="ECO:0000256" key="6">
    <source>
        <dbReference type="ARBA" id="ARBA00023242"/>
    </source>
</evidence>
<dbReference type="EMBL" id="MU005622">
    <property type="protein sequence ID" value="KAF2677408.1"/>
    <property type="molecule type" value="Genomic_DNA"/>
</dbReference>
<gene>
    <name evidence="8" type="ORF">K458DRAFT_423901</name>
</gene>
<protein>
    <submittedName>
        <fullName evidence="8">Uncharacterized protein</fullName>
    </submittedName>
</protein>
<keyword evidence="1" id="KW-0479">Metal-binding</keyword>
<dbReference type="OrthoDB" id="3598904at2759"/>
<dbReference type="GO" id="GO:0046872">
    <property type="term" value="F:metal ion binding"/>
    <property type="evidence" value="ECO:0007669"/>
    <property type="project" value="UniProtKB-KW"/>
</dbReference>
<keyword evidence="9" id="KW-1185">Reference proteome</keyword>
<evidence type="ECO:0000256" key="5">
    <source>
        <dbReference type="ARBA" id="ARBA00023163"/>
    </source>
</evidence>
<dbReference type="GO" id="GO:0003677">
    <property type="term" value="F:DNA binding"/>
    <property type="evidence" value="ECO:0007669"/>
    <property type="project" value="UniProtKB-KW"/>
</dbReference>
<evidence type="ECO:0000256" key="1">
    <source>
        <dbReference type="ARBA" id="ARBA00022723"/>
    </source>
</evidence>
<keyword evidence="5" id="KW-0804">Transcription</keyword>
<organism evidence="8 9">
    <name type="scientific">Lentithecium fluviatile CBS 122367</name>
    <dbReference type="NCBI Taxonomy" id="1168545"/>
    <lineage>
        <taxon>Eukaryota</taxon>
        <taxon>Fungi</taxon>
        <taxon>Dikarya</taxon>
        <taxon>Ascomycota</taxon>
        <taxon>Pezizomycotina</taxon>
        <taxon>Dothideomycetes</taxon>
        <taxon>Pleosporomycetidae</taxon>
        <taxon>Pleosporales</taxon>
        <taxon>Massarineae</taxon>
        <taxon>Lentitheciaceae</taxon>
        <taxon>Lentithecium</taxon>
    </lineage>
</organism>
<evidence type="ECO:0000313" key="9">
    <source>
        <dbReference type="Proteomes" id="UP000799291"/>
    </source>
</evidence>
<feature type="compositionally biased region" description="Basic and acidic residues" evidence="7">
    <location>
        <begin position="183"/>
        <end position="197"/>
    </location>
</feature>
<sequence length="430" mass="48884">MAALHRKFIVGRMPVVPDENSDKQLQFALRQSNRAIQELRKSPARKSTSDSLDLMTACVLFYCLACFQGHQRVALEQLRSGLKILREVDANSEGAENLDHHPINLTTLRAMFVTMDVQARGIMSDEELSKWEPHPKRKFLTPPARFRTFAQARYYFESAFIDMMAFRQELDVNPPKGPGAAQRVKETRLEHERQTEEMSDRLDEFLGQLSNVTSQADRESILGIRLFREQVRVYLKLFKGFDEEKHAREIDWHVDEQDMGVIVELAGELLKAPADLSIPAGAVPEDYYPFPSDVENISQMEIPAYSRPVFSSCSGLLSALWLVASRANSAVLRRRAIALMLDFPRREGVWDSVVAGRVAWESLTLEETALEGELGVRRGRLDARSEYIPEANKVRSIEIRYVATRVMEAEFQSVKQAEAGQVGVKKLIAW</sequence>
<evidence type="ECO:0000256" key="3">
    <source>
        <dbReference type="ARBA" id="ARBA00023015"/>
    </source>
</evidence>
<dbReference type="InterPro" id="IPR052360">
    <property type="entry name" value="Transcr_Regulatory_Proteins"/>
</dbReference>
<reference evidence="8" key="1">
    <citation type="journal article" date="2020" name="Stud. Mycol.">
        <title>101 Dothideomycetes genomes: a test case for predicting lifestyles and emergence of pathogens.</title>
        <authorList>
            <person name="Haridas S."/>
            <person name="Albert R."/>
            <person name="Binder M."/>
            <person name="Bloem J."/>
            <person name="Labutti K."/>
            <person name="Salamov A."/>
            <person name="Andreopoulos B."/>
            <person name="Baker S."/>
            <person name="Barry K."/>
            <person name="Bills G."/>
            <person name="Bluhm B."/>
            <person name="Cannon C."/>
            <person name="Castanera R."/>
            <person name="Culley D."/>
            <person name="Daum C."/>
            <person name="Ezra D."/>
            <person name="Gonzalez J."/>
            <person name="Henrissat B."/>
            <person name="Kuo A."/>
            <person name="Liang C."/>
            <person name="Lipzen A."/>
            <person name="Lutzoni F."/>
            <person name="Magnuson J."/>
            <person name="Mondo S."/>
            <person name="Nolan M."/>
            <person name="Ohm R."/>
            <person name="Pangilinan J."/>
            <person name="Park H.-J."/>
            <person name="Ramirez L."/>
            <person name="Alfaro M."/>
            <person name="Sun H."/>
            <person name="Tritt A."/>
            <person name="Yoshinaga Y."/>
            <person name="Zwiers L.-H."/>
            <person name="Turgeon B."/>
            <person name="Goodwin S."/>
            <person name="Spatafora J."/>
            <person name="Crous P."/>
            <person name="Grigoriev I."/>
        </authorList>
    </citation>
    <scope>NUCLEOTIDE SEQUENCE</scope>
    <source>
        <strain evidence="8">CBS 122367</strain>
    </source>
</reference>
<dbReference type="Proteomes" id="UP000799291">
    <property type="component" value="Unassembled WGS sequence"/>
</dbReference>
<keyword evidence="2" id="KW-0862">Zinc</keyword>
<feature type="region of interest" description="Disordered" evidence="7">
    <location>
        <begin position="172"/>
        <end position="197"/>
    </location>
</feature>
<dbReference type="PANTHER" id="PTHR36206">
    <property type="entry name" value="ASPERCRYPTIN BIOSYNTHESIS CLUSTER-SPECIFIC TRANSCRIPTION REGULATOR ATNN-RELATED"/>
    <property type="match status" value="1"/>
</dbReference>
<evidence type="ECO:0000256" key="7">
    <source>
        <dbReference type="SAM" id="MobiDB-lite"/>
    </source>
</evidence>
<accession>A0A6G1IH42</accession>
<name>A0A6G1IH42_9PLEO</name>
<evidence type="ECO:0000256" key="2">
    <source>
        <dbReference type="ARBA" id="ARBA00022833"/>
    </source>
</evidence>
<dbReference type="AlphaFoldDB" id="A0A6G1IH42"/>
<proteinExistence type="predicted"/>
<keyword evidence="3" id="KW-0805">Transcription regulation</keyword>
<evidence type="ECO:0000313" key="8">
    <source>
        <dbReference type="EMBL" id="KAF2677408.1"/>
    </source>
</evidence>